<keyword evidence="2" id="KW-1133">Transmembrane helix</keyword>
<dbReference type="Proteomes" id="UP000617340">
    <property type="component" value="Unassembled WGS sequence"/>
</dbReference>
<proteinExistence type="predicted"/>
<sequence>MKRDEVFSCMVVTQVCHNSVEEAFARAESMRAGQDTLPNTHRKAATLNAKWGEKNKKEKEENKENEEEEKGTAAVAVVAVVAAATAAVVVVVAIEKGSRRVMEEKEWILRKNETTSVDDNGTNDGDDDDDDDDDDDEKEEKEKEKKRKRMRDEKYELGKE</sequence>
<feature type="compositionally biased region" description="Polar residues" evidence="1">
    <location>
        <begin position="114"/>
        <end position="123"/>
    </location>
</feature>
<feature type="region of interest" description="Disordered" evidence="1">
    <location>
        <begin position="103"/>
        <end position="160"/>
    </location>
</feature>
<feature type="compositionally biased region" description="Basic and acidic residues" evidence="1">
    <location>
        <begin position="51"/>
        <end position="62"/>
    </location>
</feature>
<organism evidence="3 4">
    <name type="scientific">Vespula germanica</name>
    <name type="common">German yellow jacket</name>
    <name type="synonym">Paravespula germanica</name>
    <dbReference type="NCBI Taxonomy" id="30212"/>
    <lineage>
        <taxon>Eukaryota</taxon>
        <taxon>Metazoa</taxon>
        <taxon>Ecdysozoa</taxon>
        <taxon>Arthropoda</taxon>
        <taxon>Hexapoda</taxon>
        <taxon>Insecta</taxon>
        <taxon>Pterygota</taxon>
        <taxon>Neoptera</taxon>
        <taxon>Endopterygota</taxon>
        <taxon>Hymenoptera</taxon>
        <taxon>Apocrita</taxon>
        <taxon>Aculeata</taxon>
        <taxon>Vespoidea</taxon>
        <taxon>Vespidae</taxon>
        <taxon>Vespinae</taxon>
        <taxon>Vespula</taxon>
    </lineage>
</organism>
<evidence type="ECO:0000313" key="4">
    <source>
        <dbReference type="Proteomes" id="UP000617340"/>
    </source>
</evidence>
<reference evidence="3" key="1">
    <citation type="journal article" date="2020" name="G3 (Bethesda)">
        <title>High-Quality Assemblies for Three Invasive Social Wasps from the &lt;i&gt;Vespula&lt;/i&gt; Genus.</title>
        <authorList>
            <person name="Harrop T.W.R."/>
            <person name="Guhlin J."/>
            <person name="McLaughlin G.M."/>
            <person name="Permina E."/>
            <person name="Stockwell P."/>
            <person name="Gilligan J."/>
            <person name="Le Lec M.F."/>
            <person name="Gruber M.A.M."/>
            <person name="Quinn O."/>
            <person name="Lovegrove M."/>
            <person name="Duncan E.J."/>
            <person name="Remnant E.J."/>
            <person name="Van Eeckhoven J."/>
            <person name="Graham B."/>
            <person name="Knapp R.A."/>
            <person name="Langford K.W."/>
            <person name="Kronenberg Z."/>
            <person name="Press M.O."/>
            <person name="Eacker S.M."/>
            <person name="Wilson-Rankin E.E."/>
            <person name="Purcell J."/>
            <person name="Lester P.J."/>
            <person name="Dearden P.K."/>
        </authorList>
    </citation>
    <scope>NUCLEOTIDE SEQUENCE</scope>
    <source>
        <strain evidence="3">Linc-1</strain>
    </source>
</reference>
<evidence type="ECO:0000256" key="1">
    <source>
        <dbReference type="SAM" id="MobiDB-lite"/>
    </source>
</evidence>
<evidence type="ECO:0000256" key="2">
    <source>
        <dbReference type="SAM" id="Phobius"/>
    </source>
</evidence>
<comment type="caution">
    <text evidence="3">The sequence shown here is derived from an EMBL/GenBank/DDBJ whole genome shotgun (WGS) entry which is preliminary data.</text>
</comment>
<feature type="compositionally biased region" description="Acidic residues" evidence="1">
    <location>
        <begin position="124"/>
        <end position="139"/>
    </location>
</feature>
<protein>
    <submittedName>
        <fullName evidence="3">Uncharacterized protein</fullName>
    </submittedName>
</protein>
<feature type="transmembrane region" description="Helical" evidence="2">
    <location>
        <begin position="73"/>
        <end position="94"/>
    </location>
</feature>
<keyword evidence="2" id="KW-0812">Transmembrane</keyword>
<gene>
    <name evidence="3" type="ORF">HZH68_015102</name>
</gene>
<keyword evidence="4" id="KW-1185">Reference proteome</keyword>
<accession>A0A834MU99</accession>
<feature type="compositionally biased region" description="Basic and acidic residues" evidence="1">
    <location>
        <begin position="103"/>
        <end position="113"/>
    </location>
</feature>
<dbReference type="AlphaFoldDB" id="A0A834MU99"/>
<evidence type="ECO:0000313" key="3">
    <source>
        <dbReference type="EMBL" id="KAF7383253.1"/>
    </source>
</evidence>
<feature type="region of interest" description="Disordered" evidence="1">
    <location>
        <begin position="46"/>
        <end position="72"/>
    </location>
</feature>
<keyword evidence="2" id="KW-0472">Membrane</keyword>
<feature type="compositionally biased region" description="Basic and acidic residues" evidence="1">
    <location>
        <begin position="150"/>
        <end position="160"/>
    </location>
</feature>
<dbReference type="EMBL" id="JACSDZ010000019">
    <property type="protein sequence ID" value="KAF7383253.1"/>
    <property type="molecule type" value="Genomic_DNA"/>
</dbReference>
<name>A0A834MU99_VESGE</name>